<dbReference type="GO" id="GO:0006338">
    <property type="term" value="P:chromatin remodeling"/>
    <property type="evidence" value="ECO:0007669"/>
    <property type="project" value="UniProtKB-ARBA"/>
</dbReference>
<dbReference type="OrthoDB" id="2690120at2759"/>
<organism evidence="2 3">
    <name type="scientific">Fibroporia radiculosa</name>
    <dbReference type="NCBI Taxonomy" id="599839"/>
    <lineage>
        <taxon>Eukaryota</taxon>
        <taxon>Fungi</taxon>
        <taxon>Dikarya</taxon>
        <taxon>Basidiomycota</taxon>
        <taxon>Agaricomycotina</taxon>
        <taxon>Agaricomycetes</taxon>
        <taxon>Polyporales</taxon>
        <taxon>Fibroporiaceae</taxon>
        <taxon>Fibroporia</taxon>
    </lineage>
</organism>
<sequence>MYQVCWKGYTESDDTWEPPKALKKVQKLVNEFHKKHPKVPQPVSNVDDCSDEILFQREGINIYDEDSEDWGYRHLQPKPLIFEKTKEFVFLPKQGSEHAVGFDLAAADELIIEPGTRTMDMSHLEVDLLSKGLMSRLEL</sequence>
<name>J7SCI3_9APHY</name>
<dbReference type="RefSeq" id="XP_012177217.1">
    <property type="nucleotide sequence ID" value="XM_012321827.1"/>
</dbReference>
<dbReference type="EMBL" id="HE797689">
    <property type="protein sequence ID" value="CCM07196.1"/>
    <property type="molecule type" value="Genomic_DNA"/>
</dbReference>
<evidence type="ECO:0000259" key="1">
    <source>
        <dbReference type="PROSITE" id="PS50013"/>
    </source>
</evidence>
<proteinExistence type="predicted"/>
<keyword evidence="3" id="KW-1185">Reference proteome</keyword>
<dbReference type="InterPro" id="IPR023780">
    <property type="entry name" value="Chromo_domain"/>
</dbReference>
<dbReference type="GeneID" id="24102096"/>
<dbReference type="PROSITE" id="PS50013">
    <property type="entry name" value="CHROMO_2"/>
    <property type="match status" value="1"/>
</dbReference>
<evidence type="ECO:0000313" key="3">
    <source>
        <dbReference type="Proteomes" id="UP000006352"/>
    </source>
</evidence>
<dbReference type="InterPro" id="IPR036157">
    <property type="entry name" value="dUTPase-like_sf"/>
</dbReference>
<dbReference type="SUPFAM" id="SSF54160">
    <property type="entry name" value="Chromo domain-like"/>
    <property type="match status" value="1"/>
</dbReference>
<dbReference type="CDD" id="cd00024">
    <property type="entry name" value="CD_CSD"/>
    <property type="match status" value="1"/>
</dbReference>
<dbReference type="Gene3D" id="2.40.50.40">
    <property type="match status" value="1"/>
</dbReference>
<gene>
    <name evidence="2" type="ORF">FIBRA_09537</name>
</gene>
<accession>J7SCI3</accession>
<dbReference type="InterPro" id="IPR000953">
    <property type="entry name" value="Chromo/chromo_shadow_dom"/>
</dbReference>
<dbReference type="InterPro" id="IPR016197">
    <property type="entry name" value="Chromo-like_dom_sf"/>
</dbReference>
<dbReference type="Proteomes" id="UP000006352">
    <property type="component" value="Unassembled WGS sequence"/>
</dbReference>
<reference evidence="2 3" key="1">
    <citation type="journal article" date="2012" name="Appl. Environ. Microbiol.">
        <title>Short-read sequencing for genomic analysis of the brown rot fungus Fibroporia radiculosa.</title>
        <authorList>
            <person name="Tang J.D."/>
            <person name="Perkins A.D."/>
            <person name="Sonstegard T.S."/>
            <person name="Schroeder S.G."/>
            <person name="Burgess S.C."/>
            <person name="Diehl S.V."/>
        </authorList>
    </citation>
    <scope>NUCLEOTIDE SEQUENCE [LARGE SCALE GENOMIC DNA]</scope>
    <source>
        <strain evidence="2 3">TFFH 294</strain>
    </source>
</reference>
<protein>
    <recommendedName>
        <fullName evidence="1">Chromo domain-containing protein</fullName>
    </recommendedName>
</protein>
<dbReference type="InParanoid" id="J7SCI3"/>
<evidence type="ECO:0000313" key="2">
    <source>
        <dbReference type="EMBL" id="CCM07196.1"/>
    </source>
</evidence>
<dbReference type="HOGENOM" id="CLU_1845141_0_0_1"/>
<dbReference type="Gene3D" id="2.70.40.10">
    <property type="match status" value="1"/>
</dbReference>
<feature type="domain" description="Chromo" evidence="1">
    <location>
        <begin position="1"/>
        <end position="44"/>
    </location>
</feature>
<dbReference type="AlphaFoldDB" id="J7SCI3"/>
<dbReference type="Pfam" id="PF00385">
    <property type="entry name" value="Chromo"/>
    <property type="match status" value="1"/>
</dbReference>